<protein>
    <submittedName>
        <fullName evidence="1">Uncharacterized protein</fullName>
    </submittedName>
</protein>
<feature type="non-terminal residue" evidence="1">
    <location>
        <position position="1"/>
    </location>
</feature>
<dbReference type="EMBL" id="KV927302">
    <property type="protein sequence ID" value="PIO33219.1"/>
    <property type="molecule type" value="Genomic_DNA"/>
</dbReference>
<organism evidence="1">
    <name type="scientific">Aquarana catesbeiana</name>
    <name type="common">American bullfrog</name>
    <name type="synonym">Rana catesbeiana</name>
    <dbReference type="NCBI Taxonomy" id="8400"/>
    <lineage>
        <taxon>Eukaryota</taxon>
        <taxon>Metazoa</taxon>
        <taxon>Chordata</taxon>
        <taxon>Craniata</taxon>
        <taxon>Vertebrata</taxon>
        <taxon>Euteleostomi</taxon>
        <taxon>Amphibia</taxon>
        <taxon>Batrachia</taxon>
        <taxon>Anura</taxon>
        <taxon>Neobatrachia</taxon>
        <taxon>Ranoidea</taxon>
        <taxon>Ranidae</taxon>
        <taxon>Aquarana</taxon>
    </lineage>
</organism>
<proteinExistence type="predicted"/>
<sequence>SFGTFQGGGRKGYLFLTGTIPHSRETALPPLKFGPPPPSSTGPFRKCNALRTSAVVNRPVFLTMNDGGKTREPIRKSADVHCTNQSLPLCPSIAATVPISCSHCALKRSHCAHQMLLPLCPSIVATVPSNAATAPINCCHCAHQLQPLCPSIAATVPINCSHCALKRSPSAHQMLPLCLSIAATVPINCSHCALKRSHCAHQMLPLCPSIVATVPINCSHCAIKCQHCAA</sequence>
<name>A0A2G9RZ90_AQUCT</name>
<reference evidence="1" key="1">
    <citation type="submission" date="2017-08" db="EMBL/GenBank/DDBJ databases">
        <title>Assembly of the North American Bullfrog Genome.</title>
        <authorList>
            <person name="Warren R.L."/>
            <person name="Vandervalk B.P."/>
            <person name="Kucuk E."/>
            <person name="Birol I."/>
            <person name="Helbing C."/>
            <person name="Pandoh P."/>
            <person name="Behsaz B."/>
            <person name="Mohamadi H."/>
            <person name="Chu J."/>
            <person name="Jackman S."/>
            <person name="Hammond S.A."/>
            <person name="Veldhoen N."/>
            <person name="Kirk H."/>
            <person name="Zhao Y."/>
            <person name="Coope R."/>
            <person name="Pleasance S."/>
            <person name="Moore R."/>
            <person name="Holt R."/>
        </authorList>
    </citation>
    <scope>NUCLEOTIDE SEQUENCE</scope>
    <source>
        <strain evidence="1">Bruno</strain>
        <tissue evidence="1">Liver</tissue>
    </source>
</reference>
<evidence type="ECO:0000313" key="1">
    <source>
        <dbReference type="EMBL" id="PIO33219.1"/>
    </source>
</evidence>
<dbReference type="AlphaFoldDB" id="A0A2G9RZ90"/>
<accession>A0A2G9RZ90</accession>
<gene>
    <name evidence="1" type="ORF">AB205_0109880</name>
</gene>
<feature type="non-terminal residue" evidence="1">
    <location>
        <position position="230"/>
    </location>
</feature>